<dbReference type="Proteomes" id="UP000182015">
    <property type="component" value="Unassembled WGS sequence"/>
</dbReference>
<evidence type="ECO:0000256" key="1">
    <source>
        <dbReference type="SAM" id="SignalP"/>
    </source>
</evidence>
<proteinExistence type="predicted"/>
<keyword evidence="1" id="KW-0732">Signal</keyword>
<dbReference type="Gene3D" id="2.160.20.120">
    <property type="match status" value="1"/>
</dbReference>
<keyword evidence="4" id="KW-1185">Reference proteome</keyword>
<protein>
    <recommendedName>
        <fullName evidence="2">DUF4097 domain-containing protein</fullName>
    </recommendedName>
</protein>
<dbReference type="RefSeq" id="WP_071794190.1">
    <property type="nucleotide sequence ID" value="NZ_LZDD01000002.1"/>
</dbReference>
<evidence type="ECO:0000313" key="4">
    <source>
        <dbReference type="Proteomes" id="UP000182015"/>
    </source>
</evidence>
<name>A0A1L8MME4_9STRE</name>
<accession>A0A1L8MME4</accession>
<reference evidence="4" key="1">
    <citation type="submission" date="2016-06" db="EMBL/GenBank/DDBJ databases">
        <authorList>
            <person name="de Vries S.P.W."/>
            <person name="Hadjirin N.F."/>
            <person name="Lay E.M."/>
            <person name="Zadoks R.N."/>
            <person name="Peacock S.J."/>
            <person name="Parkhill J."/>
            <person name="Grant A.J."/>
            <person name="Mcdougall S."/>
            <person name="Holmes M.A."/>
        </authorList>
    </citation>
    <scope>NUCLEOTIDE SEQUENCE [LARGE SCALE GENOMIC DNA]</scope>
    <source>
        <strain evidence="4">NZ1587</strain>
    </source>
</reference>
<dbReference type="InterPro" id="IPR025164">
    <property type="entry name" value="Toastrack_DUF4097"/>
</dbReference>
<organism evidence="3 4">
    <name type="scientific">Streptococcus bovimastitidis</name>
    <dbReference type="NCBI Taxonomy" id="1856638"/>
    <lineage>
        <taxon>Bacteria</taxon>
        <taxon>Bacillati</taxon>
        <taxon>Bacillota</taxon>
        <taxon>Bacilli</taxon>
        <taxon>Lactobacillales</taxon>
        <taxon>Streptococcaceae</taxon>
        <taxon>Streptococcus</taxon>
    </lineage>
</organism>
<feature type="signal peptide" evidence="1">
    <location>
        <begin position="1"/>
        <end position="23"/>
    </location>
</feature>
<sequence length="302" mass="32754">MKTWKKTLLLTSLCLLLSGAALAGLGFVRGGWSALSTSKEEPKHHTYKTKELTSFDQISLNCNVSDITIKTGNQDKATITYLDDKNYPVKIDQTGKTLSITEKSQLLQSKTTVRFLTLRNLMEIDKVGHFGVDSGYSIQITLPKGSKLQSLKGSLKVGELQIENSHINNLDFELSAGNLEVNSSKIGDAQLTLQAGDMTVIDSQVSDAQLKVNAGNMDFSSSSLTDSKLTLSAGDFSASEITFLNQNQLTLNMGDADIQLKEHDLAVKSNKALGDSDITSNLKSDSKNQLDLDSKLGDITVE</sequence>
<comment type="caution">
    <text evidence="3">The sequence shown here is derived from an EMBL/GenBank/DDBJ whole genome shotgun (WGS) entry which is preliminary data.</text>
</comment>
<dbReference type="OrthoDB" id="2223377at2"/>
<feature type="domain" description="DUF4097" evidence="2">
    <location>
        <begin position="56"/>
        <end position="301"/>
    </location>
</feature>
<dbReference type="STRING" id="1856638.A9Q68_07950"/>
<dbReference type="AlphaFoldDB" id="A0A1L8MME4"/>
<evidence type="ECO:0000313" key="3">
    <source>
        <dbReference type="EMBL" id="OJF71901.1"/>
    </source>
</evidence>
<dbReference type="EMBL" id="LZDD01000002">
    <property type="protein sequence ID" value="OJF71901.1"/>
    <property type="molecule type" value="Genomic_DNA"/>
</dbReference>
<evidence type="ECO:0000259" key="2">
    <source>
        <dbReference type="Pfam" id="PF13349"/>
    </source>
</evidence>
<dbReference type="Pfam" id="PF13349">
    <property type="entry name" value="DUF4097"/>
    <property type="match status" value="1"/>
</dbReference>
<gene>
    <name evidence="3" type="ORF">A9Q68_07950</name>
</gene>
<feature type="chain" id="PRO_5009878364" description="DUF4097 domain-containing protein" evidence="1">
    <location>
        <begin position="24"/>
        <end position="302"/>
    </location>
</feature>